<keyword evidence="4" id="KW-1185">Reference proteome</keyword>
<name>A0ABR6ZG92_9BURK</name>
<gene>
    <name evidence="3" type="ORF">H8L47_24590</name>
</gene>
<feature type="transmembrane region" description="Helical" evidence="1">
    <location>
        <begin position="75"/>
        <end position="94"/>
    </location>
</feature>
<feature type="transmembrane region" description="Helical" evidence="1">
    <location>
        <begin position="100"/>
        <end position="119"/>
    </location>
</feature>
<keyword evidence="1" id="KW-0812">Transmembrane</keyword>
<dbReference type="EMBL" id="JACOFX010000019">
    <property type="protein sequence ID" value="MBC3910752.1"/>
    <property type="molecule type" value="Genomic_DNA"/>
</dbReference>
<dbReference type="Proteomes" id="UP000646911">
    <property type="component" value="Unassembled WGS sequence"/>
</dbReference>
<keyword evidence="2" id="KW-0732">Signal</keyword>
<sequence>MSISRTRLFFGMASSLLAAPAFAAGPTAMTMLLKFGESIPGLWNFAQAMSFVVAMFLFGFSLFKLKRIGDRKSNEGMMSVVMTLLAATGLFYLSSSLDSFLVSTFGTSTIMTYTSSSILDAEGLKAAKVVIGFVNLIGLIAFARGWYALKMLGSGGGHKEDTAKRAIVLLVGGTFCLNIVALSEVLQRSLGISNIIN</sequence>
<protein>
    <submittedName>
        <fullName evidence="3">Uncharacterized protein</fullName>
    </submittedName>
</protein>
<accession>A0ABR6ZG92</accession>
<evidence type="ECO:0000256" key="2">
    <source>
        <dbReference type="SAM" id="SignalP"/>
    </source>
</evidence>
<organism evidence="3 4">
    <name type="scientific">Undibacterium umbellatum</name>
    <dbReference type="NCBI Taxonomy" id="2762300"/>
    <lineage>
        <taxon>Bacteria</taxon>
        <taxon>Pseudomonadati</taxon>
        <taxon>Pseudomonadota</taxon>
        <taxon>Betaproteobacteria</taxon>
        <taxon>Burkholderiales</taxon>
        <taxon>Oxalobacteraceae</taxon>
        <taxon>Undibacterium</taxon>
    </lineage>
</organism>
<comment type="caution">
    <text evidence="3">The sequence shown here is derived from an EMBL/GenBank/DDBJ whole genome shotgun (WGS) entry which is preliminary data.</text>
</comment>
<evidence type="ECO:0000313" key="3">
    <source>
        <dbReference type="EMBL" id="MBC3910752.1"/>
    </source>
</evidence>
<proteinExistence type="predicted"/>
<feature type="transmembrane region" description="Helical" evidence="1">
    <location>
        <begin position="42"/>
        <end position="63"/>
    </location>
</feature>
<feature type="chain" id="PRO_5045367438" evidence="2">
    <location>
        <begin position="24"/>
        <end position="197"/>
    </location>
</feature>
<keyword evidence="1" id="KW-1133">Transmembrane helix</keyword>
<reference evidence="3 4" key="1">
    <citation type="submission" date="2020-08" db="EMBL/GenBank/DDBJ databases">
        <title>Novel species isolated from subtropical streams in China.</title>
        <authorList>
            <person name="Lu H."/>
        </authorList>
    </citation>
    <scope>NUCLEOTIDE SEQUENCE [LARGE SCALE GENOMIC DNA]</scope>
    <source>
        <strain evidence="3 4">NL8W</strain>
    </source>
</reference>
<dbReference type="RefSeq" id="WP_186956326.1">
    <property type="nucleotide sequence ID" value="NZ_JACOFX010000019.1"/>
</dbReference>
<feature type="transmembrane region" description="Helical" evidence="1">
    <location>
        <begin position="126"/>
        <end position="147"/>
    </location>
</feature>
<feature type="transmembrane region" description="Helical" evidence="1">
    <location>
        <begin position="167"/>
        <end position="186"/>
    </location>
</feature>
<keyword evidence="1" id="KW-0472">Membrane</keyword>
<evidence type="ECO:0000313" key="4">
    <source>
        <dbReference type="Proteomes" id="UP000646911"/>
    </source>
</evidence>
<feature type="signal peptide" evidence="2">
    <location>
        <begin position="1"/>
        <end position="23"/>
    </location>
</feature>
<evidence type="ECO:0000256" key="1">
    <source>
        <dbReference type="SAM" id="Phobius"/>
    </source>
</evidence>